<keyword evidence="1" id="KW-0472">Membrane</keyword>
<accession>A0A086JCB7</accession>
<organism evidence="2 3">
    <name type="scientific">Toxoplasma gondii GAB2-2007-GAL-DOM2</name>
    <dbReference type="NCBI Taxonomy" id="1130820"/>
    <lineage>
        <taxon>Eukaryota</taxon>
        <taxon>Sar</taxon>
        <taxon>Alveolata</taxon>
        <taxon>Apicomplexa</taxon>
        <taxon>Conoidasida</taxon>
        <taxon>Coccidia</taxon>
        <taxon>Eucoccidiorida</taxon>
        <taxon>Eimeriorina</taxon>
        <taxon>Sarcocystidae</taxon>
        <taxon>Toxoplasma</taxon>
    </lineage>
</organism>
<dbReference type="PROSITE" id="PS51257">
    <property type="entry name" value="PROKAR_LIPOPROTEIN"/>
    <property type="match status" value="1"/>
</dbReference>
<evidence type="ECO:0000256" key="1">
    <source>
        <dbReference type="SAM" id="Phobius"/>
    </source>
</evidence>
<sequence>MERCKPKGGYENPAIGLWAVGCTMQLVSALLLLMLASALKEVKDLAGNPAKPEVRLLEVSAFVGLGVSQVVVSLLVAAVVLLGYFVSDWFLVLSAFVGFLVEVVALACSVICGIILTGVATKQAEAIDYVRTAGAVAPVPVPVLDYSAEFGATYQGMIVAFGVLSVASLVPLARAQAMAPNTRAMEAMVFVFCITLCLVVAAVFLLQSEALASDRALGILWVAAAVVALAFVSLQKAFLPRIMSIVLAVVFVLIAIYAVVSTFVCANEFLKQKKLYATASRVLQSQMAAWIQSLSDDDYGTLLRGYRTSDGVYFLIAASISGAVFIFVVAGALAAFRSVCGPSRAEKLMSRESAEEAIEAREAHVREEQVQDP</sequence>
<evidence type="ECO:0000313" key="2">
    <source>
        <dbReference type="EMBL" id="KFG29785.1"/>
    </source>
</evidence>
<feature type="transmembrane region" description="Helical" evidence="1">
    <location>
        <begin position="15"/>
        <end position="39"/>
    </location>
</feature>
<evidence type="ECO:0000313" key="3">
    <source>
        <dbReference type="Proteomes" id="UP000028837"/>
    </source>
</evidence>
<dbReference type="Proteomes" id="UP000028837">
    <property type="component" value="Unassembled WGS sequence"/>
</dbReference>
<gene>
    <name evidence="2" type="ORF">TGDOM2_238160</name>
</gene>
<feature type="transmembrane region" description="Helical" evidence="1">
    <location>
        <begin position="312"/>
        <end position="336"/>
    </location>
</feature>
<feature type="transmembrane region" description="Helical" evidence="1">
    <location>
        <begin position="154"/>
        <end position="175"/>
    </location>
</feature>
<feature type="transmembrane region" description="Helical" evidence="1">
    <location>
        <begin position="187"/>
        <end position="206"/>
    </location>
</feature>
<keyword evidence="1 2" id="KW-0812">Transmembrane</keyword>
<dbReference type="OrthoDB" id="331831at2759"/>
<feature type="transmembrane region" description="Helical" evidence="1">
    <location>
        <begin position="245"/>
        <end position="264"/>
    </location>
</feature>
<dbReference type="AlphaFoldDB" id="A0A086JCB7"/>
<keyword evidence="1" id="KW-1133">Transmembrane helix</keyword>
<dbReference type="EMBL" id="AHZU02001695">
    <property type="protein sequence ID" value="KFG29785.1"/>
    <property type="molecule type" value="Genomic_DNA"/>
</dbReference>
<reference evidence="2 3" key="1">
    <citation type="submission" date="2014-02" db="EMBL/GenBank/DDBJ databases">
        <authorList>
            <person name="Sibley D."/>
            <person name="Venepally P."/>
            <person name="Karamycheva S."/>
            <person name="Hadjithomas M."/>
            <person name="Khan A."/>
            <person name="Brunk B."/>
            <person name="Roos D."/>
            <person name="Caler E."/>
            <person name="Lorenzi H."/>
        </authorList>
    </citation>
    <scope>NUCLEOTIDE SEQUENCE [LARGE SCALE GENOMIC DNA]</scope>
    <source>
        <strain evidence="2 3">GAB2-2007-GAL-DOM2</strain>
    </source>
</reference>
<dbReference type="VEuPathDB" id="ToxoDB:TGDOM2_238160"/>
<name>A0A086JCB7_TOXGO</name>
<protein>
    <submittedName>
        <fullName evidence="2">Putative transmembrane protein</fullName>
    </submittedName>
</protein>
<feature type="transmembrane region" description="Helical" evidence="1">
    <location>
        <begin position="218"/>
        <end position="238"/>
    </location>
</feature>
<feature type="transmembrane region" description="Helical" evidence="1">
    <location>
        <begin position="59"/>
        <end position="85"/>
    </location>
</feature>
<comment type="caution">
    <text evidence="2">The sequence shown here is derived from an EMBL/GenBank/DDBJ whole genome shotgun (WGS) entry which is preliminary data.</text>
</comment>
<feature type="transmembrane region" description="Helical" evidence="1">
    <location>
        <begin position="91"/>
        <end position="117"/>
    </location>
</feature>
<proteinExistence type="predicted"/>